<dbReference type="AlphaFoldDB" id="A0A3D9ZCL8"/>
<dbReference type="EMBL" id="QUMQ01000001">
    <property type="protein sequence ID" value="REF94202.1"/>
    <property type="molecule type" value="Genomic_DNA"/>
</dbReference>
<proteinExistence type="predicted"/>
<keyword evidence="3" id="KW-1185">Reference proteome</keyword>
<dbReference type="RefSeq" id="WP_116066058.1">
    <property type="nucleotide sequence ID" value="NZ_BONB01000027.1"/>
</dbReference>
<evidence type="ECO:0000313" key="3">
    <source>
        <dbReference type="Proteomes" id="UP000256913"/>
    </source>
</evidence>
<dbReference type="Proteomes" id="UP000256913">
    <property type="component" value="Unassembled WGS sequence"/>
</dbReference>
<comment type="caution">
    <text evidence="2">The sequence shown here is derived from an EMBL/GenBank/DDBJ whole genome shotgun (WGS) entry which is preliminary data.</text>
</comment>
<feature type="domain" description="DUF4166" evidence="1">
    <location>
        <begin position="16"/>
        <end position="202"/>
    </location>
</feature>
<sequence>MTAIFRRALGADFERLHPELQKRFGVSMATTTACVGTGVMDRIWRGGRHVLPFLRLGAGRHILFPDTGTDIPFTIENYAYLDRFGRETVTFVRTFDVAAGRRRRFDATMVYSAARGGIVDYLGTHQHLAVDLSVRVDKTGGLHIRSGDQRFTEGLLRCRVPAAISGTAELHEWYDDAIGRLRIHVNVTNKRYGPIFGYDGSFTTRYVDTTLAPVPAAVRPLRENPYD</sequence>
<accession>A0A3D9ZCL8</accession>
<reference evidence="2 3" key="1">
    <citation type="submission" date="2018-08" db="EMBL/GenBank/DDBJ databases">
        <title>Sequencing the genomes of 1000 actinobacteria strains.</title>
        <authorList>
            <person name="Klenk H.-P."/>
        </authorList>
    </citation>
    <scope>NUCLEOTIDE SEQUENCE [LARGE SCALE GENOMIC DNA]</scope>
    <source>
        <strain evidence="2 3">DSM 44099</strain>
    </source>
</reference>
<gene>
    <name evidence="2" type="ORF">DFJ67_0117</name>
</gene>
<dbReference type="InterPro" id="IPR025311">
    <property type="entry name" value="DUF4166"/>
</dbReference>
<dbReference type="PROSITE" id="PS51257">
    <property type="entry name" value="PROKAR_LIPOPROTEIN"/>
    <property type="match status" value="1"/>
</dbReference>
<evidence type="ECO:0000259" key="1">
    <source>
        <dbReference type="Pfam" id="PF13761"/>
    </source>
</evidence>
<dbReference type="OrthoDB" id="2448833at2"/>
<dbReference type="Pfam" id="PF13761">
    <property type="entry name" value="DUF4166"/>
    <property type="match status" value="1"/>
</dbReference>
<protein>
    <submittedName>
        <fullName evidence="2">Uncharacterized protein DUF4166</fullName>
    </submittedName>
</protein>
<evidence type="ECO:0000313" key="2">
    <source>
        <dbReference type="EMBL" id="REF94202.1"/>
    </source>
</evidence>
<name>A0A3D9ZCL8_9ACTN</name>
<organism evidence="2 3">
    <name type="scientific">Asanoa ferruginea</name>
    <dbReference type="NCBI Taxonomy" id="53367"/>
    <lineage>
        <taxon>Bacteria</taxon>
        <taxon>Bacillati</taxon>
        <taxon>Actinomycetota</taxon>
        <taxon>Actinomycetes</taxon>
        <taxon>Micromonosporales</taxon>
        <taxon>Micromonosporaceae</taxon>
        <taxon>Asanoa</taxon>
    </lineage>
</organism>